<protein>
    <recommendedName>
        <fullName evidence="3">Three-Cys-motif partner protein TcmP</fullName>
    </recommendedName>
</protein>
<reference evidence="2" key="2">
    <citation type="submission" date="2016-02" db="EMBL/GenBank/DDBJ databases">
        <title>Draft genome sequence of five rapidly growing Mycobacterium species.</title>
        <authorList>
            <person name="Katahira K."/>
            <person name="Gotou Y."/>
            <person name="Iida K."/>
            <person name="Ogura Y."/>
            <person name="Hayashi T."/>
        </authorList>
    </citation>
    <scope>NUCLEOTIDE SEQUENCE [LARGE SCALE GENOMIC DNA]</scope>
    <source>
        <strain evidence="2">JCM15654</strain>
    </source>
</reference>
<dbReference type="RefSeq" id="WP_062830609.1">
    <property type="nucleotide sequence ID" value="NZ_BCSX01000040.1"/>
</dbReference>
<name>A0A100W2L3_9MYCO</name>
<dbReference type="NCBIfam" id="TIGR04474">
    <property type="entry name" value="tcm_partner"/>
    <property type="match status" value="1"/>
</dbReference>
<dbReference type="OrthoDB" id="3837980at2"/>
<keyword evidence="2" id="KW-1185">Reference proteome</keyword>
<dbReference type="AlphaFoldDB" id="A0A100W2L3"/>
<evidence type="ECO:0008006" key="3">
    <source>
        <dbReference type="Google" id="ProtNLM"/>
    </source>
</evidence>
<organism evidence="1 2">
    <name type="scientific">Mycolicibacterium brisbanense</name>
    <dbReference type="NCBI Taxonomy" id="146020"/>
    <lineage>
        <taxon>Bacteria</taxon>
        <taxon>Bacillati</taxon>
        <taxon>Actinomycetota</taxon>
        <taxon>Actinomycetes</taxon>
        <taxon>Mycobacteriales</taxon>
        <taxon>Mycobacteriaceae</taxon>
        <taxon>Mycolicibacterium</taxon>
    </lineage>
</organism>
<comment type="caution">
    <text evidence="1">The sequence shown here is derived from an EMBL/GenBank/DDBJ whole genome shotgun (WGS) entry which is preliminary data.</text>
</comment>
<dbReference type="Proteomes" id="UP000069620">
    <property type="component" value="Unassembled WGS sequence"/>
</dbReference>
<dbReference type="EMBL" id="BCSX01000040">
    <property type="protein sequence ID" value="GAS90472.1"/>
    <property type="molecule type" value="Genomic_DNA"/>
</dbReference>
<evidence type="ECO:0000313" key="2">
    <source>
        <dbReference type="Proteomes" id="UP000069620"/>
    </source>
</evidence>
<dbReference type="InterPro" id="IPR031009">
    <property type="entry name" value="Tcm_partner"/>
</dbReference>
<dbReference type="STRING" id="146020.RMCB_4568"/>
<proteinExistence type="predicted"/>
<evidence type="ECO:0000313" key="1">
    <source>
        <dbReference type="EMBL" id="GAS90472.1"/>
    </source>
</evidence>
<gene>
    <name evidence="1" type="ORF">RMCB_4568</name>
</gene>
<accession>A0A100W2L3</accession>
<sequence>MAARGWGPWTQIKLDALEDYLSAFTKASQRANGTVYLDLFAGAFSNTDRLTGAPIMGSPYRALSVTPPFSKVYGFEKQERTAKQLEVKLRGEFPGRDIVITPGDCNLTAPAVLKGMDVYWRKKPTFAMIDQFMAEVHWDSICALASHRLRSAPDRPERKTELWLYFGDSFIPRGLGSKKPGEAEAIAARIDRMYGNPNWRYIKQARDDDVISGKTLKAELVNLMRWQLEKELGYAVTVPLEFINERGGGLYTVIFATDHPVGEKIMRHIFKASTGALDRMVRLRKARDVLARADKLGAATGQSGLFDLTPDEAIGKADRTTEIELLGPPQVPEFYGYDEFGH</sequence>
<reference evidence="2" key="1">
    <citation type="journal article" date="2016" name="Genome Announc.">
        <title>Draft Genome Sequences of Five Rapidly Growing Mycobacterium Species, M. thermoresistibile, M. fortuitum subsp. acetamidolyticum, M. canariasense, M. brisbanense, and M. novocastrense.</title>
        <authorList>
            <person name="Katahira K."/>
            <person name="Ogura Y."/>
            <person name="Gotoh Y."/>
            <person name="Hayashi T."/>
        </authorList>
    </citation>
    <scope>NUCLEOTIDE SEQUENCE [LARGE SCALE GENOMIC DNA]</scope>
    <source>
        <strain evidence="2">JCM15654</strain>
    </source>
</reference>